<dbReference type="RefSeq" id="XP_016475355.1">
    <property type="nucleotide sequence ID" value="XM_016619869.1"/>
</dbReference>
<organism evidence="1 2">
    <name type="scientific">Nicotiana tabacum</name>
    <name type="common">Common tobacco</name>
    <dbReference type="NCBI Taxonomy" id="4097"/>
    <lineage>
        <taxon>Eukaryota</taxon>
        <taxon>Viridiplantae</taxon>
        <taxon>Streptophyta</taxon>
        <taxon>Embryophyta</taxon>
        <taxon>Tracheophyta</taxon>
        <taxon>Spermatophyta</taxon>
        <taxon>Magnoliopsida</taxon>
        <taxon>eudicotyledons</taxon>
        <taxon>Gunneridae</taxon>
        <taxon>Pentapetalae</taxon>
        <taxon>asterids</taxon>
        <taxon>lamiids</taxon>
        <taxon>Solanales</taxon>
        <taxon>Solanaceae</taxon>
        <taxon>Nicotianoideae</taxon>
        <taxon>Nicotianeae</taxon>
        <taxon>Nicotiana</taxon>
    </lineage>
</organism>
<gene>
    <name evidence="2" type="primary">LOC107797034</name>
</gene>
<evidence type="ECO:0000313" key="1">
    <source>
        <dbReference type="Proteomes" id="UP000790787"/>
    </source>
</evidence>
<dbReference type="AlphaFoldDB" id="A0A1S4AF90"/>
<dbReference type="PANTHER" id="PTHR35317:SF35">
    <property type="entry name" value="DUF4219 DOMAIN-CONTAINING PROTEIN"/>
    <property type="match status" value="1"/>
</dbReference>
<dbReference type="Pfam" id="PF14223">
    <property type="entry name" value="Retrotran_gag_2"/>
    <property type="match status" value="1"/>
</dbReference>
<dbReference type="SUPFAM" id="SSF57756">
    <property type="entry name" value="Retrovirus zinc finger-like domains"/>
    <property type="match status" value="1"/>
</dbReference>
<dbReference type="PaxDb" id="4097-A0A1S4AF90"/>
<dbReference type="OrthoDB" id="8063676at2759"/>
<dbReference type="OMA" id="TEIGICC"/>
<dbReference type="GO" id="GO:0003676">
    <property type="term" value="F:nucleic acid binding"/>
    <property type="evidence" value="ECO:0007669"/>
    <property type="project" value="InterPro"/>
</dbReference>
<evidence type="ECO:0000313" key="2">
    <source>
        <dbReference type="RefSeq" id="XP_016475355.1"/>
    </source>
</evidence>
<proteinExistence type="predicted"/>
<dbReference type="KEGG" id="nta:107797034"/>
<dbReference type="GO" id="GO:0008270">
    <property type="term" value="F:zinc ion binding"/>
    <property type="evidence" value="ECO:0007669"/>
    <property type="project" value="InterPro"/>
</dbReference>
<dbReference type="RefSeq" id="XP_016475355.1">
    <property type="nucleotide sequence ID" value="XM_016619869.2"/>
</dbReference>
<protein>
    <submittedName>
        <fullName evidence="2">Uncharacterized protein LOC107797034</fullName>
    </submittedName>
</protein>
<dbReference type="Gene3D" id="4.10.60.10">
    <property type="entry name" value="Zinc finger, CCHC-type"/>
    <property type="match status" value="1"/>
</dbReference>
<sequence>MKTMFKSQELWDLVENEYVEPNPAPAQPDQQLRETRKKDARALFFIQSALDDENFPRIATSTTSNQAWETLKQEYLGNKKVITVKLQILHREFETLAMKDKESVQEFMSRVSGIVNHMKTYGESINNEIVVSEVLRSLTKSFDHVVAAIEEFKDLSTYSFDELMSSLLAHEVRISRSYEKVDEKAFQVKGEPLYKVKSEFFCGRGRGRGGYRGRGRGSGKGRGQFGDQHQNRNNIQCRYCKKLGHIKANCWTKQRDEEKQAKFTE</sequence>
<dbReference type="Proteomes" id="UP000790787">
    <property type="component" value="Chromosome 22"/>
</dbReference>
<dbReference type="GeneID" id="107797034"/>
<dbReference type="InterPro" id="IPR036875">
    <property type="entry name" value="Znf_CCHC_sf"/>
</dbReference>
<reference evidence="1" key="1">
    <citation type="journal article" date="2014" name="Nat. Commun.">
        <title>The tobacco genome sequence and its comparison with those of tomato and potato.</title>
        <authorList>
            <person name="Sierro N."/>
            <person name="Battey J.N."/>
            <person name="Ouadi S."/>
            <person name="Bakaher N."/>
            <person name="Bovet L."/>
            <person name="Willig A."/>
            <person name="Goepfert S."/>
            <person name="Peitsch M.C."/>
            <person name="Ivanov N.V."/>
        </authorList>
    </citation>
    <scope>NUCLEOTIDE SEQUENCE [LARGE SCALE GENOMIC DNA]</scope>
</reference>
<keyword evidence="1" id="KW-1185">Reference proteome</keyword>
<name>A0A1S4AF90_TOBAC</name>
<accession>A0A1S4AF90</accession>
<dbReference type="PANTHER" id="PTHR35317">
    <property type="entry name" value="OS04G0629600 PROTEIN"/>
    <property type="match status" value="1"/>
</dbReference>
<reference evidence="2" key="2">
    <citation type="submission" date="2025-08" db="UniProtKB">
        <authorList>
            <consortium name="RefSeq"/>
        </authorList>
    </citation>
    <scope>IDENTIFICATION</scope>
    <source>
        <tissue evidence="2">Leaf</tissue>
    </source>
</reference>